<name>A0A375I4P5_9ACTN</name>
<proteinExistence type="inferred from homology"/>
<organism evidence="4 5">
    <name type="scientific">Propionibacterium ruminifibrarum</name>
    <dbReference type="NCBI Taxonomy" id="1962131"/>
    <lineage>
        <taxon>Bacteria</taxon>
        <taxon>Bacillati</taxon>
        <taxon>Actinomycetota</taxon>
        <taxon>Actinomycetes</taxon>
        <taxon>Propionibacteriales</taxon>
        <taxon>Propionibacteriaceae</taxon>
        <taxon>Propionibacterium</taxon>
    </lineage>
</organism>
<evidence type="ECO:0000313" key="5">
    <source>
        <dbReference type="Proteomes" id="UP000265962"/>
    </source>
</evidence>
<gene>
    <name evidence="4" type="ORF">PROPJV5_2100</name>
</gene>
<dbReference type="NCBIfam" id="NF038402">
    <property type="entry name" value="TroA_like"/>
    <property type="match status" value="1"/>
</dbReference>
<protein>
    <submittedName>
        <fullName evidence="4">ABC transporter periplasmic binding domain</fullName>
    </submittedName>
</protein>
<dbReference type="PANTHER" id="PTHR30535:SF35">
    <property type="entry name" value="PERIPLASMIC BINDING PROTEIN"/>
    <property type="match status" value="1"/>
</dbReference>
<dbReference type="EMBL" id="OMOH01000009">
    <property type="protein sequence ID" value="SPF69139.1"/>
    <property type="molecule type" value="Genomic_DNA"/>
</dbReference>
<accession>A0A375I4P5</accession>
<dbReference type="Proteomes" id="UP000265962">
    <property type="component" value="Unassembled WGS sequence"/>
</dbReference>
<sequence>MATDDLGHTIGPAAPPRRVVSLVPSLTEALALSCPERIVGATDFCVRPADLAERAGHPVIRVRGPKNPDLAAITALAPDLVVAAKEENRRADVEALRAAGVDVWVTDVDSVDGALARMRRLLTEALGLAPEPTWLAAAGRAWSAPDEEPGAHVVVCIWRDPWMVIGPRTYAADLLRRAGFPLAPLDVEDWRSARYPAVTVETITRAVADVIVLLDAPYPFTPGDGPECFPGRDVRVLPERPVVWYGPAMVDARARIRRLMGGE</sequence>
<evidence type="ECO:0000256" key="1">
    <source>
        <dbReference type="ARBA" id="ARBA00008814"/>
    </source>
</evidence>
<feature type="domain" description="Fe/B12 periplasmic-binding" evidence="3">
    <location>
        <begin position="18"/>
        <end position="263"/>
    </location>
</feature>
<dbReference type="RefSeq" id="WP_119716249.1">
    <property type="nucleotide sequence ID" value="NZ_OMOH01000009.1"/>
</dbReference>
<keyword evidence="2" id="KW-0732">Signal</keyword>
<dbReference type="PROSITE" id="PS50983">
    <property type="entry name" value="FE_B12_PBP"/>
    <property type="match status" value="1"/>
</dbReference>
<keyword evidence="5" id="KW-1185">Reference proteome</keyword>
<evidence type="ECO:0000259" key="3">
    <source>
        <dbReference type="PROSITE" id="PS50983"/>
    </source>
</evidence>
<dbReference type="Pfam" id="PF01497">
    <property type="entry name" value="Peripla_BP_2"/>
    <property type="match status" value="1"/>
</dbReference>
<dbReference type="PANTHER" id="PTHR30535">
    <property type="entry name" value="VITAMIN B12-BINDING PROTEIN"/>
    <property type="match status" value="1"/>
</dbReference>
<dbReference type="SUPFAM" id="SSF53807">
    <property type="entry name" value="Helical backbone' metal receptor"/>
    <property type="match status" value="1"/>
</dbReference>
<dbReference type="OrthoDB" id="9816357at2"/>
<comment type="similarity">
    <text evidence="1">Belongs to the bacterial solute-binding protein 8 family.</text>
</comment>
<evidence type="ECO:0000313" key="4">
    <source>
        <dbReference type="EMBL" id="SPF69139.1"/>
    </source>
</evidence>
<dbReference type="InterPro" id="IPR050902">
    <property type="entry name" value="ABC_Transporter_SBP"/>
</dbReference>
<dbReference type="InterPro" id="IPR002491">
    <property type="entry name" value="ABC_transptr_periplasmic_BD"/>
</dbReference>
<dbReference type="InterPro" id="IPR054828">
    <property type="entry name" value="Vit_B12_bind_prot"/>
</dbReference>
<dbReference type="Gene3D" id="3.40.50.1980">
    <property type="entry name" value="Nitrogenase molybdenum iron protein domain"/>
    <property type="match status" value="2"/>
</dbReference>
<reference evidence="5" key="1">
    <citation type="submission" date="2018-02" db="EMBL/GenBank/DDBJ databases">
        <authorList>
            <person name="Hornung B."/>
        </authorList>
    </citation>
    <scope>NUCLEOTIDE SEQUENCE [LARGE SCALE GENOMIC DNA]</scope>
</reference>
<evidence type="ECO:0000256" key="2">
    <source>
        <dbReference type="ARBA" id="ARBA00022729"/>
    </source>
</evidence>
<dbReference type="AlphaFoldDB" id="A0A375I4P5"/>